<dbReference type="Proteomes" id="UP000016638">
    <property type="component" value="Unassembled WGS sequence"/>
</dbReference>
<dbReference type="PATRIC" id="fig|1125712.3.peg.1126"/>
<feature type="region of interest" description="Disordered" evidence="1">
    <location>
        <begin position="1"/>
        <end position="22"/>
    </location>
</feature>
<dbReference type="OrthoDB" id="3184395at2"/>
<gene>
    <name evidence="3" type="ORF">HMPREF1316_2011</name>
</gene>
<sequence>MREIVRRTLEGMDAGERAEAAEEPRRLIAAGRAEDAAGREAERCPRCPRPSAVRRGRDGRGRQRWPCRGCGRSFTASTLGPVSWSRPRPEAWEEFARRMAGGVPPRVVCERCGVSVPTAWLMRVRACEAMAADLGPFRCGEGMEAQAGGMMVPESLSGGGAFEMPREPRRAGGQAAGGVSDERVCVLAGENSLGDVFAEVCCRGRATKARVREMPEGRLADGSVLVTDAHRAHAGTGDALGVDAEHPAYRSGGEANARLSGANALHSRLAGFLLRMSGVPTRRLRHCLSWFCWPGRARRRGGDASAAIRDLNLSTPYHTSRRAPFKGPRYDMGYWEARNAV</sequence>
<dbReference type="SMART" id="SM01126">
    <property type="entry name" value="DDE_Tnp_IS1595"/>
    <property type="match status" value="1"/>
</dbReference>
<dbReference type="STRING" id="1125712.HMPREF1316_2011"/>
<feature type="domain" description="ISXO2-like transposase" evidence="2">
    <location>
        <begin position="155"/>
        <end position="300"/>
    </location>
</feature>
<protein>
    <recommendedName>
        <fullName evidence="2">ISXO2-like transposase domain-containing protein</fullName>
    </recommendedName>
</protein>
<dbReference type="EMBL" id="AWEZ01000044">
    <property type="protein sequence ID" value="ERL08493.1"/>
    <property type="molecule type" value="Genomic_DNA"/>
</dbReference>
<evidence type="ECO:0000256" key="1">
    <source>
        <dbReference type="SAM" id="MobiDB-lite"/>
    </source>
</evidence>
<reference evidence="3 4" key="1">
    <citation type="submission" date="2013-08" db="EMBL/GenBank/DDBJ databases">
        <authorList>
            <person name="Durkin A.S."/>
            <person name="Haft D.R."/>
            <person name="McCorrison J."/>
            <person name="Torralba M."/>
            <person name="Gillis M."/>
            <person name="Haft D.H."/>
            <person name="Methe B."/>
            <person name="Sutton G."/>
            <person name="Nelson K.E."/>
        </authorList>
    </citation>
    <scope>NUCLEOTIDE SEQUENCE [LARGE SCALE GENOMIC DNA]</scope>
    <source>
        <strain evidence="3 4">F0195</strain>
    </source>
</reference>
<organism evidence="3 4">
    <name type="scientific">Olsenella profusa F0195</name>
    <dbReference type="NCBI Taxonomy" id="1125712"/>
    <lineage>
        <taxon>Bacteria</taxon>
        <taxon>Bacillati</taxon>
        <taxon>Actinomycetota</taxon>
        <taxon>Coriobacteriia</taxon>
        <taxon>Coriobacteriales</taxon>
        <taxon>Atopobiaceae</taxon>
        <taxon>Olsenella</taxon>
    </lineage>
</organism>
<name>U2TQU3_9ACTN</name>
<dbReference type="AlphaFoldDB" id="U2TQU3"/>
<evidence type="ECO:0000313" key="3">
    <source>
        <dbReference type="EMBL" id="ERL08493.1"/>
    </source>
</evidence>
<evidence type="ECO:0000259" key="2">
    <source>
        <dbReference type="SMART" id="SM01126"/>
    </source>
</evidence>
<dbReference type="InterPro" id="IPR024445">
    <property type="entry name" value="Tnp_ISXO2-like"/>
</dbReference>
<proteinExistence type="predicted"/>
<feature type="region of interest" description="Disordered" evidence="1">
    <location>
        <begin position="39"/>
        <end position="62"/>
    </location>
</feature>
<dbReference type="eggNOG" id="COG3677">
    <property type="taxonomic scope" value="Bacteria"/>
</dbReference>
<comment type="caution">
    <text evidence="3">The sequence shown here is derived from an EMBL/GenBank/DDBJ whole genome shotgun (WGS) entry which is preliminary data.</text>
</comment>
<accession>U2TQU3</accession>
<dbReference type="RefSeq" id="WP_021725996.1">
    <property type="nucleotide sequence ID" value="NZ_AWEZ01000044.1"/>
</dbReference>
<keyword evidence="4" id="KW-1185">Reference proteome</keyword>
<evidence type="ECO:0000313" key="4">
    <source>
        <dbReference type="Proteomes" id="UP000016638"/>
    </source>
</evidence>